<evidence type="ECO:0000313" key="4">
    <source>
        <dbReference type="Proteomes" id="UP000494214"/>
    </source>
</evidence>
<dbReference type="AlphaFoldDB" id="A0A6S6ZN64"/>
<reference evidence="3 4" key="1">
    <citation type="submission" date="2020-04" db="EMBL/GenBank/DDBJ databases">
        <authorList>
            <person name="De Canck E."/>
        </authorList>
    </citation>
    <scope>NUCLEOTIDE SEQUENCE [LARGE SCALE GENOMIC DNA]</scope>
    <source>
        <strain evidence="3 4">LMG 26690</strain>
    </source>
</reference>
<proteinExistence type="predicted"/>
<keyword evidence="1" id="KW-1133">Transmembrane helix</keyword>
<protein>
    <recommendedName>
        <fullName evidence="2">TadE-like domain-containing protein</fullName>
    </recommendedName>
</protein>
<feature type="transmembrane region" description="Helical" evidence="1">
    <location>
        <begin position="27"/>
        <end position="47"/>
    </location>
</feature>
<evidence type="ECO:0000259" key="2">
    <source>
        <dbReference type="Pfam" id="PF07811"/>
    </source>
</evidence>
<dbReference type="Proteomes" id="UP000494214">
    <property type="component" value="Unassembled WGS sequence"/>
</dbReference>
<keyword evidence="4" id="KW-1185">Reference proteome</keyword>
<evidence type="ECO:0000313" key="3">
    <source>
        <dbReference type="EMBL" id="CAB3687938.1"/>
    </source>
</evidence>
<keyword evidence="1" id="KW-0812">Transmembrane</keyword>
<evidence type="ECO:0000256" key="1">
    <source>
        <dbReference type="SAM" id="Phobius"/>
    </source>
</evidence>
<gene>
    <name evidence="3" type="ORF">LMG26690_01942</name>
</gene>
<dbReference type="Pfam" id="PF07811">
    <property type="entry name" value="TadE"/>
    <property type="match status" value="1"/>
</dbReference>
<dbReference type="InterPro" id="IPR012495">
    <property type="entry name" value="TadE-like_dom"/>
</dbReference>
<organism evidence="3 4">
    <name type="scientific">Achromobacter animicus</name>
    <dbReference type="NCBI Taxonomy" id="1389935"/>
    <lineage>
        <taxon>Bacteria</taxon>
        <taxon>Pseudomonadati</taxon>
        <taxon>Pseudomonadota</taxon>
        <taxon>Betaproteobacteria</taxon>
        <taxon>Burkholderiales</taxon>
        <taxon>Alcaligenaceae</taxon>
        <taxon>Achromobacter</taxon>
    </lineage>
</organism>
<feature type="domain" description="TadE-like" evidence="2">
    <location>
        <begin position="26"/>
        <end position="68"/>
    </location>
</feature>
<keyword evidence="1" id="KW-0472">Membrane</keyword>
<accession>A0A6S6ZN64</accession>
<name>A0A6S6ZN64_9BURK</name>
<dbReference type="EMBL" id="CADIJM010000003">
    <property type="protein sequence ID" value="CAB3687938.1"/>
    <property type="molecule type" value="Genomic_DNA"/>
</dbReference>
<sequence>MGAPHCAAMTAFIFSCDLRAVRRQHGAAALEFAVAGAIVLLLGLLCVEAARWHGARQMAHLALMEAARAGATGHGDPARLRAAFLQALLPLHASASGPAGAIERRDGAMAALKALMGAPPWRIEVLRPDDQSFREHGRPDLQVAGAPGLRTIDNGYQDLQHARRPPRPGGQDIFLANTLKLRLTYLHKPLLPPLRALLALLGRQDGTYIGHALTQGLLPIVVELEHEMHTHPVDWARKRPHPEGVVYGECRQLRCGPG</sequence>